<dbReference type="AlphaFoldDB" id="A0A4D7AF55"/>
<dbReference type="GeneID" id="89522858"/>
<dbReference type="InterPro" id="IPR036390">
    <property type="entry name" value="WH_DNA-bd_sf"/>
</dbReference>
<dbReference type="PANTHER" id="PTHR18964">
    <property type="entry name" value="ROK (REPRESSOR, ORF, KINASE) FAMILY"/>
    <property type="match status" value="1"/>
</dbReference>
<reference evidence="5" key="1">
    <citation type="submission" date="2018-12" db="EMBL/GenBank/DDBJ databases">
        <title>Dusodibacter welbiota gen. nov., sp. nov., isolated from human faeces and emended description of the Oscillibacter genus.</title>
        <authorList>
            <person name="Le Roy T."/>
            <person name="Van der Smissen P."/>
            <person name="Delzenne N."/>
            <person name="Muccioli G."/>
            <person name="Collet J.F."/>
            <person name="Cani P.D."/>
        </authorList>
    </citation>
    <scope>NUCLEOTIDE SEQUENCE [LARGE SCALE GENOMIC DNA]</scope>
    <source>
        <strain evidence="5">J115</strain>
    </source>
</reference>
<comment type="similarity">
    <text evidence="2">Belongs to the ROK (NagC/XylR) family.</text>
</comment>
<dbReference type="SUPFAM" id="SSF53067">
    <property type="entry name" value="Actin-like ATPase domain"/>
    <property type="match status" value="1"/>
</dbReference>
<comment type="function">
    <text evidence="1">Transcriptional repressor of xylose-utilizing enzymes.</text>
</comment>
<dbReference type="InterPro" id="IPR043129">
    <property type="entry name" value="ATPase_NBD"/>
</dbReference>
<keyword evidence="3" id="KW-0119">Carbohydrate metabolism</keyword>
<dbReference type="InterPro" id="IPR036388">
    <property type="entry name" value="WH-like_DNA-bd_sf"/>
</dbReference>
<keyword evidence="3" id="KW-0859">Xylose metabolism</keyword>
<dbReference type="EMBL" id="CP034413">
    <property type="protein sequence ID" value="QCI58004.1"/>
    <property type="molecule type" value="Genomic_DNA"/>
</dbReference>
<protein>
    <submittedName>
        <fullName evidence="4">ROK family protein</fullName>
    </submittedName>
</protein>
<dbReference type="SUPFAM" id="SSF46785">
    <property type="entry name" value="Winged helix' DNA-binding domain"/>
    <property type="match status" value="1"/>
</dbReference>
<dbReference type="Gene3D" id="1.10.10.10">
    <property type="entry name" value="Winged helix-like DNA-binding domain superfamily/Winged helix DNA-binding domain"/>
    <property type="match status" value="1"/>
</dbReference>
<dbReference type="KEGG" id="obj:EIO64_01190"/>
<gene>
    <name evidence="4" type="ORF">EIO64_01190</name>
</gene>
<dbReference type="RefSeq" id="WP_036631297.1">
    <property type="nucleotide sequence ID" value="NZ_CP034413.3"/>
</dbReference>
<evidence type="ECO:0000256" key="1">
    <source>
        <dbReference type="ARBA" id="ARBA00002486"/>
    </source>
</evidence>
<dbReference type="Gene3D" id="3.30.420.40">
    <property type="match status" value="2"/>
</dbReference>
<evidence type="ECO:0000256" key="3">
    <source>
        <dbReference type="ARBA" id="ARBA00022629"/>
    </source>
</evidence>
<evidence type="ECO:0000313" key="5">
    <source>
        <dbReference type="Proteomes" id="UP000298642"/>
    </source>
</evidence>
<dbReference type="GO" id="GO:0042732">
    <property type="term" value="P:D-xylose metabolic process"/>
    <property type="evidence" value="ECO:0007669"/>
    <property type="project" value="UniProtKB-KW"/>
</dbReference>
<keyword evidence="5" id="KW-1185">Reference proteome</keyword>
<evidence type="ECO:0000313" key="4">
    <source>
        <dbReference type="EMBL" id="QCI58004.1"/>
    </source>
</evidence>
<name>A0A4D7AF55_9FIRM</name>
<dbReference type="Proteomes" id="UP000298642">
    <property type="component" value="Chromosome"/>
</dbReference>
<sequence>MLEKAGKNSGDNRRDNRGLVLRMVATGACRTRRDLVVRTGLSKMTISNIVGEMIDGDVLRESEVVCSEEPGRNPVRLRLSPEAPKAAGVAFLPGRCESVLCGLDLRVFRRAGTDLPKDAPEAVRRETALRLLDKMLSGTAGVRAIGLAADLPWRPGGEQMCPSESVRPAVRERYGLPVFLEDTCQSALLVESLFGRARNCRDVLFVSLGDRVGSAVLSGGQLCRGRGGRPLGLGHVTICAGGRPCRCGGRGCLELYVRSPEVLKKLYHRTGLEASYADFCRITGSGEVDRVFRETVDFLAAGIASALNLLNSELVLLGGDGLCWTDRHVADLESAIARLRPADGGGRVLVRKPRFLGEGALLGAACGGIARIFSGELPLQNG</sequence>
<organism evidence="4 5">
    <name type="scientific">Dysosmobacter welbionis</name>
    <dbReference type="NCBI Taxonomy" id="2093857"/>
    <lineage>
        <taxon>Bacteria</taxon>
        <taxon>Bacillati</taxon>
        <taxon>Bacillota</taxon>
        <taxon>Clostridia</taxon>
        <taxon>Eubacteriales</taxon>
        <taxon>Oscillospiraceae</taxon>
        <taxon>Dysosmobacter</taxon>
    </lineage>
</organism>
<accession>A0A4D7AF55</accession>
<evidence type="ECO:0000256" key="2">
    <source>
        <dbReference type="ARBA" id="ARBA00006479"/>
    </source>
</evidence>
<proteinExistence type="inferred from homology"/>
<dbReference type="Pfam" id="PF00480">
    <property type="entry name" value="ROK"/>
    <property type="match status" value="1"/>
</dbReference>
<dbReference type="InterPro" id="IPR000600">
    <property type="entry name" value="ROK"/>
</dbReference>
<dbReference type="PANTHER" id="PTHR18964:SF149">
    <property type="entry name" value="BIFUNCTIONAL UDP-N-ACETYLGLUCOSAMINE 2-EPIMERASE_N-ACETYLMANNOSAMINE KINASE"/>
    <property type="match status" value="1"/>
</dbReference>